<dbReference type="InterPro" id="IPR003338">
    <property type="entry name" value="CDC4_N-term_subdom"/>
</dbReference>
<evidence type="ECO:0000256" key="11">
    <source>
        <dbReference type="ARBA" id="ARBA00022842"/>
    </source>
</evidence>
<evidence type="ECO:0000256" key="7">
    <source>
        <dbReference type="ARBA" id="ARBA00022737"/>
    </source>
</evidence>
<dbReference type="GO" id="GO:0006891">
    <property type="term" value="P:intra-Golgi vesicle-mediated transport"/>
    <property type="evidence" value="ECO:0007669"/>
    <property type="project" value="TreeGrafter"/>
</dbReference>
<keyword evidence="6 15" id="KW-0479">Metal-binding</keyword>
<dbReference type="Proteomes" id="UP001153737">
    <property type="component" value="Chromosome 12"/>
</dbReference>
<dbReference type="InterPro" id="IPR029067">
    <property type="entry name" value="CDC48_domain_2-like_sf"/>
</dbReference>
<keyword evidence="12 15" id="KW-0653">Protein transport</keyword>
<dbReference type="FunFam" id="3.40.50.300:FF:000187">
    <property type="entry name" value="Vesicular-fusion ATPase SEC18"/>
    <property type="match status" value="1"/>
</dbReference>
<evidence type="ECO:0000256" key="8">
    <source>
        <dbReference type="ARBA" id="ARBA00022741"/>
    </source>
</evidence>
<dbReference type="InterPro" id="IPR003959">
    <property type="entry name" value="ATPase_AAA_core"/>
</dbReference>
<dbReference type="InterPro" id="IPR054419">
    <property type="entry name" value="NSF_ATPase_lid"/>
</dbReference>
<dbReference type="InterPro" id="IPR009010">
    <property type="entry name" value="Asp_de-COase-like_dom_sf"/>
</dbReference>
<evidence type="ECO:0000256" key="5">
    <source>
        <dbReference type="ARBA" id="ARBA00022490"/>
    </source>
</evidence>
<dbReference type="EMBL" id="OU896718">
    <property type="protein sequence ID" value="CAG9815830.1"/>
    <property type="molecule type" value="Genomic_DNA"/>
</dbReference>
<dbReference type="InterPro" id="IPR003593">
    <property type="entry name" value="AAA+_ATPase"/>
</dbReference>
<feature type="domain" description="AAA+ ATPase" evidence="16">
    <location>
        <begin position="495"/>
        <end position="617"/>
    </location>
</feature>
<dbReference type="SMART" id="SM00382">
    <property type="entry name" value="AAA"/>
    <property type="match status" value="2"/>
</dbReference>
<name>A0A9N9SDS0_PHACE</name>
<dbReference type="SUPFAM" id="SSF54585">
    <property type="entry name" value="Cdc48 domain 2-like"/>
    <property type="match status" value="1"/>
</dbReference>
<dbReference type="FunFam" id="3.40.50.300:FF:000166">
    <property type="entry name" value="vesicle-fusing ATPase isoform X1"/>
    <property type="match status" value="1"/>
</dbReference>
<dbReference type="CDD" id="cd19504">
    <property type="entry name" value="RecA-like_NSF-SEC18_r1-like"/>
    <property type="match status" value="1"/>
</dbReference>
<accession>A0A9N9SDS0</accession>
<dbReference type="PROSITE" id="PS00674">
    <property type="entry name" value="AAA"/>
    <property type="match status" value="1"/>
</dbReference>
<dbReference type="FunFam" id="2.40.40.20:FF:000006">
    <property type="entry name" value="vesicle-fusing ATPase isoform X1"/>
    <property type="match status" value="1"/>
</dbReference>
<evidence type="ECO:0000256" key="1">
    <source>
        <dbReference type="ARBA" id="ARBA00004496"/>
    </source>
</evidence>
<reference evidence="18" key="1">
    <citation type="submission" date="2022-01" db="EMBL/GenBank/DDBJ databases">
        <authorList>
            <person name="King R."/>
        </authorList>
    </citation>
    <scope>NUCLEOTIDE SEQUENCE</scope>
</reference>
<dbReference type="GO" id="GO:0005795">
    <property type="term" value="C:Golgi stack"/>
    <property type="evidence" value="ECO:0007669"/>
    <property type="project" value="TreeGrafter"/>
</dbReference>
<dbReference type="Pfam" id="PF02933">
    <property type="entry name" value="CDC48_2"/>
    <property type="match status" value="1"/>
</dbReference>
<dbReference type="EC" id="3.6.4.6" evidence="3 15"/>
<comment type="subcellular location">
    <subcellularLocation>
        <location evidence="1 15">Cytoplasm</location>
    </subcellularLocation>
</comment>
<dbReference type="Pfam" id="PF00004">
    <property type="entry name" value="AAA"/>
    <property type="match status" value="2"/>
</dbReference>
<dbReference type="InterPro" id="IPR027417">
    <property type="entry name" value="P-loop_NTPase"/>
</dbReference>
<evidence type="ECO:0000256" key="10">
    <source>
        <dbReference type="ARBA" id="ARBA00022840"/>
    </source>
</evidence>
<dbReference type="Gene3D" id="2.40.40.20">
    <property type="match status" value="1"/>
</dbReference>
<keyword evidence="19" id="KW-1185">Reference proteome</keyword>
<evidence type="ECO:0000256" key="2">
    <source>
        <dbReference type="ARBA" id="ARBA00006914"/>
    </source>
</evidence>
<evidence type="ECO:0000256" key="14">
    <source>
        <dbReference type="RuleBase" id="RU003651"/>
    </source>
</evidence>
<evidence type="ECO:0000256" key="3">
    <source>
        <dbReference type="ARBA" id="ARBA00012674"/>
    </source>
</evidence>
<proteinExistence type="inferred from homology"/>
<keyword evidence="8 14" id="KW-0547">Nucleotide-binding</keyword>
<keyword evidence="10 14" id="KW-0067">ATP-binding</keyword>
<comment type="catalytic activity">
    <reaction evidence="13 15">
        <text>ATP + H2O = ADP + phosphate + H(+)</text>
        <dbReference type="Rhea" id="RHEA:13065"/>
        <dbReference type="ChEBI" id="CHEBI:15377"/>
        <dbReference type="ChEBI" id="CHEBI:15378"/>
        <dbReference type="ChEBI" id="CHEBI:30616"/>
        <dbReference type="ChEBI" id="CHEBI:43474"/>
        <dbReference type="ChEBI" id="CHEBI:456216"/>
        <dbReference type="EC" id="3.6.4.6"/>
    </reaction>
</comment>
<dbReference type="Pfam" id="PF21964">
    <property type="entry name" value="NSF_ATPase_lid"/>
    <property type="match status" value="1"/>
</dbReference>
<dbReference type="Gene3D" id="3.40.50.300">
    <property type="entry name" value="P-loop containing nucleotide triphosphate hydrolases"/>
    <property type="match status" value="2"/>
</dbReference>
<dbReference type="Pfam" id="PF02359">
    <property type="entry name" value="CDC48_N"/>
    <property type="match status" value="1"/>
</dbReference>
<evidence type="ECO:0000256" key="13">
    <source>
        <dbReference type="ARBA" id="ARBA00048883"/>
    </source>
</evidence>
<dbReference type="GO" id="GO:0046872">
    <property type="term" value="F:metal ion binding"/>
    <property type="evidence" value="ECO:0007669"/>
    <property type="project" value="UniProtKB-UniRule"/>
</dbReference>
<evidence type="ECO:0000256" key="6">
    <source>
        <dbReference type="ARBA" id="ARBA00022723"/>
    </source>
</evidence>
<protein>
    <recommendedName>
        <fullName evidence="3 15">Vesicle-fusing ATPase</fullName>
        <ecNumber evidence="3 15">3.6.4.6</ecNumber>
    </recommendedName>
</protein>
<evidence type="ECO:0000313" key="18">
    <source>
        <dbReference type="EMBL" id="CAG9815830.1"/>
    </source>
</evidence>
<dbReference type="SUPFAM" id="SSF50692">
    <property type="entry name" value="ADC-like"/>
    <property type="match status" value="1"/>
</dbReference>
<evidence type="ECO:0000256" key="9">
    <source>
        <dbReference type="ARBA" id="ARBA00022801"/>
    </source>
</evidence>
<feature type="domain" description="CDC48 N-terminal subdomain" evidence="17">
    <location>
        <begin position="3"/>
        <end position="83"/>
    </location>
</feature>
<keyword evidence="4 15" id="KW-0813">Transport</keyword>
<dbReference type="InterPro" id="IPR003960">
    <property type="entry name" value="ATPase_AAA_CS"/>
</dbReference>
<dbReference type="OrthoDB" id="9982946at2759"/>
<dbReference type="GO" id="GO:0043001">
    <property type="term" value="P:Golgi to plasma membrane protein transport"/>
    <property type="evidence" value="ECO:0007669"/>
    <property type="project" value="TreeGrafter"/>
</dbReference>
<dbReference type="AlphaFoldDB" id="A0A9N9SDS0"/>
<gene>
    <name evidence="18" type="ORF">PHAECO_LOCUS3257</name>
</gene>
<evidence type="ECO:0000259" key="17">
    <source>
        <dbReference type="SMART" id="SM01073"/>
    </source>
</evidence>
<dbReference type="GO" id="GO:0035494">
    <property type="term" value="P:SNARE complex disassembly"/>
    <property type="evidence" value="ECO:0007669"/>
    <property type="project" value="InterPro"/>
</dbReference>
<keyword evidence="9 15" id="KW-0378">Hydrolase</keyword>
<feature type="domain" description="AAA+ ATPase" evidence="16">
    <location>
        <begin position="247"/>
        <end position="394"/>
    </location>
</feature>
<dbReference type="PANTHER" id="PTHR23078:SF3">
    <property type="entry name" value="VESICLE-FUSING ATPASE"/>
    <property type="match status" value="1"/>
</dbReference>
<keyword evidence="5 15" id="KW-0963">Cytoplasm</keyword>
<evidence type="ECO:0000259" key="16">
    <source>
        <dbReference type="SMART" id="SM00382"/>
    </source>
</evidence>
<dbReference type="SUPFAM" id="SSF52540">
    <property type="entry name" value="P-loop containing nucleoside triphosphate hydrolases"/>
    <property type="match status" value="2"/>
</dbReference>
<dbReference type="SMART" id="SM01073">
    <property type="entry name" value="CDC48_N"/>
    <property type="match status" value="1"/>
</dbReference>
<evidence type="ECO:0000313" key="19">
    <source>
        <dbReference type="Proteomes" id="UP001153737"/>
    </source>
</evidence>
<dbReference type="InterPro" id="IPR039812">
    <property type="entry name" value="Vesicle-fus_ATPase"/>
</dbReference>
<sequence length="691" mass="76756">MAVYKVSKCPTDELSLSNCAIVNDADFPGAKHIKVHTGGGQNFLFSIKSHSSVPSHHVGFSLPQRKWAVLSLNQEINVEPYQPTEYISSIVLEADYMQKKTTSQDQYDSDEMATEFTSMFPNQMFTVGQQLAFSFKDKKLLLLVIKDIEVVEAATIKSGGDAKPRKAKLGQLIPNTVIQFEKAENSALNLVGKSKGKIVRQSIINPGWDFRTMGIGGLTDEFNAIFRRAFASRVFPPEIVEQLGCKHVKGILLYGPPGTGKTLMARQIGKMLNAREPKIVNGPQILDKYVGESEANVRRLFADAEEEEKRAGPNSGLHIIIFDEIDAICKQRGSVAGNTGVHDTVVNQLLSKIDGVEQLNNILVIGMTNRRDMIDEALMRPGRLEVQVEISLPNEEGRLQILDIHTHRMKQYKKISPDVDLKVEVDPEAIEKLLVSRMDFLHALDNDIKPAFGTAQEIINQFLTRGVINWGPPVTGIMEDGMLFIQQARATDTSGLVSVLIEGPPNSGKTALAAQLARNSDFPFVKVCSPEEMVFDDAYRSTLSCILVDNIERLLDYGPIGPRYSNLTLQALLVLLKKQPPPGKKLLILCTSSRRQVLEEMEMLSAFTAVLHVPNLSKAEHLLNVLEACDVFSNQELKQITHQIHGKRIFIGIKKLLALIDMARQTDERIRVVKFITKLEEDGALEDPGMA</sequence>
<dbReference type="GO" id="GO:0005524">
    <property type="term" value="F:ATP binding"/>
    <property type="evidence" value="ECO:0007669"/>
    <property type="project" value="UniProtKB-UniRule"/>
</dbReference>
<dbReference type="GO" id="GO:0016887">
    <property type="term" value="F:ATP hydrolysis activity"/>
    <property type="evidence" value="ECO:0007669"/>
    <property type="project" value="InterPro"/>
</dbReference>
<dbReference type="Gene3D" id="1.10.8.60">
    <property type="match status" value="2"/>
</dbReference>
<dbReference type="Gene3D" id="3.10.330.10">
    <property type="match status" value="1"/>
</dbReference>
<comment type="cofactor">
    <cofactor evidence="15">
        <name>Mg(2+)</name>
        <dbReference type="ChEBI" id="CHEBI:18420"/>
    </cofactor>
    <text evidence="15">Binds 1 Mg(2+) ion per subunit.</text>
</comment>
<organism evidence="18 19">
    <name type="scientific">Phaedon cochleariae</name>
    <name type="common">Mustard beetle</name>
    <dbReference type="NCBI Taxonomy" id="80249"/>
    <lineage>
        <taxon>Eukaryota</taxon>
        <taxon>Metazoa</taxon>
        <taxon>Ecdysozoa</taxon>
        <taxon>Arthropoda</taxon>
        <taxon>Hexapoda</taxon>
        <taxon>Insecta</taxon>
        <taxon>Pterygota</taxon>
        <taxon>Neoptera</taxon>
        <taxon>Endopterygota</taxon>
        <taxon>Coleoptera</taxon>
        <taxon>Polyphaga</taxon>
        <taxon>Cucujiformia</taxon>
        <taxon>Chrysomeloidea</taxon>
        <taxon>Chrysomelidae</taxon>
        <taxon>Chrysomelinae</taxon>
        <taxon>Chrysomelini</taxon>
        <taxon>Phaedon</taxon>
    </lineage>
</organism>
<evidence type="ECO:0000256" key="15">
    <source>
        <dbReference type="RuleBase" id="RU367045"/>
    </source>
</evidence>
<keyword evidence="7" id="KW-0677">Repeat</keyword>
<dbReference type="InterPro" id="IPR004201">
    <property type="entry name" value="Cdc48_dom2"/>
</dbReference>
<keyword evidence="15" id="KW-0931">ER-Golgi transport</keyword>
<dbReference type="PANTHER" id="PTHR23078">
    <property type="entry name" value="VESICULAR-FUSION PROTEIN NSF"/>
    <property type="match status" value="1"/>
</dbReference>
<dbReference type="FunFam" id="1.10.8.60:FF:000031">
    <property type="entry name" value="vesicle-fusing ATPase isoform X1"/>
    <property type="match status" value="1"/>
</dbReference>
<comment type="similarity">
    <text evidence="2 14">Belongs to the AAA ATPase family.</text>
</comment>
<comment type="function">
    <text evidence="15">Required for vesicle-mediated transport. Catalyzes the fusion of transport vesicles within the Golgi cisternae. Is also required for transport from the endoplasmic reticulum to the Golgi stack. Seems to function as a fusion protein required for the delivery of cargo proteins to all compartments of the Golgi stack independent of vesicle origin.</text>
</comment>
<evidence type="ECO:0000256" key="4">
    <source>
        <dbReference type="ARBA" id="ARBA00022448"/>
    </source>
</evidence>
<keyword evidence="11 15" id="KW-0460">Magnesium</keyword>
<evidence type="ECO:0000256" key="12">
    <source>
        <dbReference type="ARBA" id="ARBA00022927"/>
    </source>
</evidence>
<reference evidence="18" key="2">
    <citation type="submission" date="2022-10" db="EMBL/GenBank/DDBJ databases">
        <authorList>
            <consortium name="ENA_rothamsted_submissions"/>
            <consortium name="culmorum"/>
            <person name="King R."/>
        </authorList>
    </citation>
    <scope>NUCLEOTIDE SEQUENCE</scope>
</reference>